<proteinExistence type="predicted"/>
<feature type="transmembrane region" description="Helical" evidence="1">
    <location>
        <begin position="12"/>
        <end position="34"/>
    </location>
</feature>
<keyword evidence="1" id="KW-1133">Transmembrane helix</keyword>
<dbReference type="AlphaFoldDB" id="A0A2X1XM92"/>
<dbReference type="EMBL" id="UATL01000005">
    <property type="protein sequence ID" value="SPY44618.1"/>
    <property type="molecule type" value="Genomic_DNA"/>
</dbReference>
<evidence type="ECO:0000313" key="2">
    <source>
        <dbReference type="EMBL" id="SPY44618.1"/>
    </source>
</evidence>
<gene>
    <name evidence="2" type="ORF">NCTC11647_03567</name>
</gene>
<evidence type="ECO:0000256" key="1">
    <source>
        <dbReference type="SAM" id="Phobius"/>
    </source>
</evidence>
<accession>A0A2X1XM92</accession>
<reference evidence="2 3" key="1">
    <citation type="submission" date="2018-06" db="EMBL/GenBank/DDBJ databases">
        <authorList>
            <consortium name="Pathogen Informatics"/>
            <person name="Doyle S."/>
        </authorList>
    </citation>
    <scope>NUCLEOTIDE SEQUENCE [LARGE SCALE GENOMIC DNA]</scope>
    <source>
        <strain evidence="2 3">NCTC11647</strain>
    </source>
</reference>
<name>A0A2X1XM92_PHODM</name>
<keyword evidence="1" id="KW-0472">Membrane</keyword>
<sequence>MSKNQQNKKNIPWLRHTITVLILFVLFYIIFYVAGEYLF</sequence>
<keyword evidence="1" id="KW-0812">Transmembrane</keyword>
<organism evidence="2 3">
    <name type="scientific">Photobacterium damselae</name>
    <dbReference type="NCBI Taxonomy" id="38293"/>
    <lineage>
        <taxon>Bacteria</taxon>
        <taxon>Pseudomonadati</taxon>
        <taxon>Pseudomonadota</taxon>
        <taxon>Gammaproteobacteria</taxon>
        <taxon>Vibrionales</taxon>
        <taxon>Vibrionaceae</taxon>
        <taxon>Photobacterium</taxon>
    </lineage>
</organism>
<dbReference type="Proteomes" id="UP000251647">
    <property type="component" value="Unassembled WGS sequence"/>
</dbReference>
<protein>
    <submittedName>
        <fullName evidence="2">Uncharacterized protein</fullName>
    </submittedName>
</protein>
<evidence type="ECO:0000313" key="3">
    <source>
        <dbReference type="Proteomes" id="UP000251647"/>
    </source>
</evidence>